<keyword evidence="3" id="KW-0464">Manganese</keyword>
<evidence type="ECO:0000313" key="11">
    <source>
        <dbReference type="Proteomes" id="UP000514462"/>
    </source>
</evidence>
<evidence type="ECO:0000256" key="5">
    <source>
        <dbReference type="ARBA" id="ARBA00023277"/>
    </source>
</evidence>
<dbReference type="GO" id="GO:0047828">
    <property type="term" value="F:D-lyxose ketol-isomerase activity"/>
    <property type="evidence" value="ECO:0007669"/>
    <property type="project" value="UniProtKB-EC"/>
</dbReference>
<comment type="similarity">
    <text evidence="7">Belongs to the D-lyxose ketol-isomerase family.</text>
</comment>
<dbReference type="Pfam" id="PF07385">
    <property type="entry name" value="Lyx_isomer"/>
    <property type="match status" value="1"/>
</dbReference>
<name>A0AAP9QX19_KLEAE</name>
<evidence type="ECO:0000313" key="9">
    <source>
        <dbReference type="EMBL" id="MDX7013982.1"/>
    </source>
</evidence>
<reference evidence="10" key="2">
    <citation type="journal article" date="2021" name="Microb. Genom.">
        <title>A genomic epidemiological study shows that prevalence of antimicrobial resistance in Enterobacterales is associated with the livestock host, as well as antimicrobial usage.</title>
        <authorList>
            <person name="AbuOun M."/>
            <person name="Jones H."/>
            <person name="Stubberfield E."/>
            <person name="Gilson D."/>
            <person name="Shaw L.P."/>
            <person name="Hubbard A.T.M."/>
            <person name="Chau K.K."/>
            <person name="Sebra R."/>
            <person name="Peto T.E.A."/>
            <person name="Crook D.W."/>
            <person name="Read D.S."/>
            <person name="Gweon H.S."/>
            <person name="Walker A.S."/>
            <person name="Stoesser N."/>
            <person name="Smith R.P."/>
            <person name="Anjum M.F."/>
            <person name="On Behalf Of The Rehab Consortium."/>
        </authorList>
    </citation>
    <scope>NUCLEOTIDE SEQUENCE</scope>
    <source>
        <strain evidence="10">RHBSTW-00938</strain>
    </source>
</reference>
<evidence type="ECO:0000256" key="3">
    <source>
        <dbReference type="ARBA" id="ARBA00023211"/>
    </source>
</evidence>
<evidence type="ECO:0000256" key="2">
    <source>
        <dbReference type="ARBA" id="ARBA00022723"/>
    </source>
</evidence>
<comment type="catalytic activity">
    <reaction evidence="6">
        <text>D-lyxose = D-xylulose</text>
        <dbReference type="Rhea" id="RHEA:14201"/>
        <dbReference type="ChEBI" id="CHEBI:16789"/>
        <dbReference type="ChEBI" id="CHEBI:17140"/>
        <dbReference type="EC" id="5.3.1.15"/>
    </reaction>
</comment>
<dbReference type="CDD" id="cd20309">
    <property type="entry name" value="cupin_EcSI"/>
    <property type="match status" value="1"/>
</dbReference>
<evidence type="ECO:0000256" key="7">
    <source>
        <dbReference type="ARBA" id="ARBA00044951"/>
    </source>
</evidence>
<proteinExistence type="inferred from homology"/>
<evidence type="ECO:0000256" key="6">
    <source>
        <dbReference type="ARBA" id="ARBA00044907"/>
    </source>
</evidence>
<dbReference type="InterPro" id="IPR047581">
    <property type="entry name" value="EcSI_cupin"/>
</dbReference>
<evidence type="ECO:0000256" key="1">
    <source>
        <dbReference type="ARBA" id="ARBA00001936"/>
    </source>
</evidence>
<keyword evidence="5" id="KW-0119">Carbohydrate metabolism</keyword>
<keyword evidence="2" id="KW-0479">Metal-binding</keyword>
<gene>
    <name evidence="10" type="ORF">HV331_11015</name>
    <name evidence="9" type="ORF">SJ059_05760</name>
</gene>
<protein>
    <recommendedName>
        <fullName evidence="8">D-lyxose ketol-isomerase</fullName>
        <ecNumber evidence="8">5.3.1.15</ecNumber>
    </recommendedName>
</protein>
<dbReference type="InterPro" id="IPR010864">
    <property type="entry name" value="D-lyxose_isomer"/>
</dbReference>
<evidence type="ECO:0000256" key="8">
    <source>
        <dbReference type="ARBA" id="ARBA00044972"/>
    </source>
</evidence>
<dbReference type="Proteomes" id="UP001279012">
    <property type="component" value="Unassembled WGS sequence"/>
</dbReference>
<dbReference type="GO" id="GO:0046872">
    <property type="term" value="F:metal ion binding"/>
    <property type="evidence" value="ECO:0007669"/>
    <property type="project" value="UniProtKB-KW"/>
</dbReference>
<dbReference type="SUPFAM" id="SSF51182">
    <property type="entry name" value="RmlC-like cupins"/>
    <property type="match status" value="1"/>
</dbReference>
<comment type="cofactor">
    <cofactor evidence="1">
        <name>Mn(2+)</name>
        <dbReference type="ChEBI" id="CHEBI:29035"/>
    </cofactor>
</comment>
<dbReference type="EC" id="5.3.1.15" evidence="8"/>
<evidence type="ECO:0000256" key="4">
    <source>
        <dbReference type="ARBA" id="ARBA00023235"/>
    </source>
</evidence>
<dbReference type="EMBL" id="CP055904">
    <property type="protein sequence ID" value="QMR39970.1"/>
    <property type="molecule type" value="Genomic_DNA"/>
</dbReference>
<evidence type="ECO:0000313" key="10">
    <source>
        <dbReference type="EMBL" id="QMR39970.1"/>
    </source>
</evidence>
<dbReference type="Proteomes" id="UP000514462">
    <property type="component" value="Chromosome"/>
</dbReference>
<dbReference type="AlphaFoldDB" id="A0AAP9QX19"/>
<reference evidence="9" key="3">
    <citation type="submission" date="2023-11" db="EMBL/GenBank/DDBJ databases">
        <title>Detection of rare carbapenemases in Enterobacterales - comparison of two colorimetric and two CIM-based carbapenemase assays.</title>
        <authorList>
            <person name="Schaffarczyk L."/>
            <person name="Noster J."/>
            <person name="Stelzer Y."/>
            <person name="Sattler J."/>
            <person name="Gatermann S."/>
            <person name="Hamprecht A."/>
        </authorList>
    </citation>
    <scope>NUCLEOTIDE SEQUENCE</scope>
    <source>
        <strain evidence="9">CIM-Cont-037</strain>
    </source>
</reference>
<keyword evidence="4 10" id="KW-0413">Isomerase</keyword>
<dbReference type="InterPro" id="IPR011051">
    <property type="entry name" value="RmlC_Cupin_sf"/>
</dbReference>
<sequence length="224" mass="25981">MKRSQINYAIDKALAMAETFRISLPEFAHFTASSWPQKRHEGWHEVQDLQLGWDVTDFASGCFRETGLTLLTLRNGSLSDPRYTKPYAEKMLQIQQDQQTPWHFHYHKMEDIINRGGGDLCMQLAWATQDEQLDQQRHVSVMIDGCQRTLKPAETLVLHPGQSVCLPVGLYHRFWAEKGIVMGWEISMVNDDHTDNRFLEAGGRFPSIEEDEPARWLLCSEYRQ</sequence>
<dbReference type="InterPro" id="IPR014710">
    <property type="entry name" value="RmlC-like_jellyroll"/>
</dbReference>
<dbReference type="RefSeq" id="WP_015369124.1">
    <property type="nucleotide sequence ID" value="NZ_BGNU01000009.1"/>
</dbReference>
<dbReference type="Gene3D" id="2.60.120.10">
    <property type="entry name" value="Jelly Rolls"/>
    <property type="match status" value="1"/>
</dbReference>
<accession>A0AAP9QX19</accession>
<organism evidence="10 11">
    <name type="scientific">Klebsiella aerogenes</name>
    <name type="common">Enterobacter aerogenes</name>
    <dbReference type="NCBI Taxonomy" id="548"/>
    <lineage>
        <taxon>Bacteria</taxon>
        <taxon>Pseudomonadati</taxon>
        <taxon>Pseudomonadota</taxon>
        <taxon>Gammaproteobacteria</taxon>
        <taxon>Enterobacterales</taxon>
        <taxon>Enterobacteriaceae</taxon>
        <taxon>Klebsiella/Raoultella group</taxon>
        <taxon>Klebsiella</taxon>
    </lineage>
</organism>
<dbReference type="EMBL" id="JAWZZT010000003">
    <property type="protein sequence ID" value="MDX7013982.1"/>
    <property type="molecule type" value="Genomic_DNA"/>
</dbReference>
<reference evidence="11" key="1">
    <citation type="submission" date="2020-06" db="EMBL/GenBank/DDBJ databases">
        <title>REHAB project genomes.</title>
        <authorList>
            <person name="Shaw L.P."/>
        </authorList>
    </citation>
    <scope>NUCLEOTIDE SEQUENCE [LARGE SCALE GENOMIC DNA]</scope>
    <source>
        <strain evidence="11">RHBSTW-00938</strain>
    </source>
</reference>